<protein>
    <submittedName>
        <fullName evidence="3">2TM domain-containing protein</fullName>
    </submittedName>
</protein>
<gene>
    <name evidence="3" type="ORF">FGM01_02165</name>
</gene>
<name>A0A550I6W6_9FLAO</name>
<dbReference type="Proteomes" id="UP000315131">
    <property type="component" value="Unassembled WGS sequence"/>
</dbReference>
<dbReference type="EMBL" id="VHSF01000001">
    <property type="protein sequence ID" value="TRO66715.1"/>
    <property type="molecule type" value="Genomic_DNA"/>
</dbReference>
<dbReference type="Pfam" id="PF13239">
    <property type="entry name" value="2TM"/>
    <property type="match status" value="1"/>
</dbReference>
<evidence type="ECO:0000259" key="2">
    <source>
        <dbReference type="Pfam" id="PF13239"/>
    </source>
</evidence>
<reference evidence="3 4" key="1">
    <citation type="submission" date="2019-06" db="EMBL/GenBank/DDBJ databases">
        <title>Gramella sabulilitoris sp. nov., isolated from a marine sand.</title>
        <authorList>
            <person name="Yoon J.-H."/>
        </authorList>
    </citation>
    <scope>NUCLEOTIDE SEQUENCE [LARGE SCALE GENOMIC DNA]</scope>
    <source>
        <strain evidence="3 4">HSMS-1</strain>
    </source>
</reference>
<feature type="transmembrane region" description="Helical" evidence="1">
    <location>
        <begin position="24"/>
        <end position="42"/>
    </location>
</feature>
<dbReference type="InterPro" id="IPR025698">
    <property type="entry name" value="2TM_dom"/>
</dbReference>
<keyword evidence="4" id="KW-1185">Reference proteome</keyword>
<feature type="domain" description="2TM" evidence="2">
    <location>
        <begin position="13"/>
        <end position="96"/>
    </location>
</feature>
<accession>A0A550I6W6</accession>
<dbReference type="OrthoDB" id="8965954at2"/>
<proteinExistence type="predicted"/>
<dbReference type="RefSeq" id="WP_143409479.1">
    <property type="nucleotide sequence ID" value="NZ_VHSF01000001.1"/>
</dbReference>
<keyword evidence="1" id="KW-1133">Transmembrane helix</keyword>
<organism evidence="3 4">
    <name type="scientific">Christiangramia sabulilitoris</name>
    <dbReference type="NCBI Taxonomy" id="2583991"/>
    <lineage>
        <taxon>Bacteria</taxon>
        <taxon>Pseudomonadati</taxon>
        <taxon>Bacteroidota</taxon>
        <taxon>Flavobacteriia</taxon>
        <taxon>Flavobacteriales</taxon>
        <taxon>Flavobacteriaceae</taxon>
        <taxon>Christiangramia</taxon>
    </lineage>
</organism>
<evidence type="ECO:0000313" key="4">
    <source>
        <dbReference type="Proteomes" id="UP000315131"/>
    </source>
</evidence>
<evidence type="ECO:0000313" key="3">
    <source>
        <dbReference type="EMBL" id="TRO66715.1"/>
    </source>
</evidence>
<keyword evidence="1" id="KW-0472">Membrane</keyword>
<sequence length="104" mass="12439">METNYKEKLSYRTAQKRVKDMKDFYIHLTVYLFINTAIFIVITRDVGIIRGLTDLSNYSTIFFWGIGLFAHWASVFGPNLILGKKWEEKKIKEIMEKDKRQIWK</sequence>
<keyword evidence="1" id="KW-0812">Transmembrane</keyword>
<evidence type="ECO:0000256" key="1">
    <source>
        <dbReference type="SAM" id="Phobius"/>
    </source>
</evidence>
<comment type="caution">
    <text evidence="3">The sequence shown here is derived from an EMBL/GenBank/DDBJ whole genome shotgun (WGS) entry which is preliminary data.</text>
</comment>
<feature type="transmembrane region" description="Helical" evidence="1">
    <location>
        <begin position="62"/>
        <end position="82"/>
    </location>
</feature>
<dbReference type="AlphaFoldDB" id="A0A550I6W6"/>